<protein>
    <submittedName>
        <fullName evidence="1">Uncharacterized protein</fullName>
    </submittedName>
</protein>
<evidence type="ECO:0000313" key="1">
    <source>
        <dbReference type="EMBL" id="KZT01264.1"/>
    </source>
</evidence>
<accession>A0A165BLC6</accession>
<dbReference type="InParanoid" id="A0A165BLC6"/>
<proteinExistence type="predicted"/>
<evidence type="ECO:0000313" key="2">
    <source>
        <dbReference type="Proteomes" id="UP000076871"/>
    </source>
</evidence>
<dbReference type="Proteomes" id="UP000076871">
    <property type="component" value="Unassembled WGS sequence"/>
</dbReference>
<dbReference type="EMBL" id="KV427667">
    <property type="protein sequence ID" value="KZT01264.1"/>
    <property type="molecule type" value="Genomic_DNA"/>
</dbReference>
<dbReference type="AlphaFoldDB" id="A0A165BLC6"/>
<keyword evidence="2" id="KW-1185">Reference proteome</keyword>
<dbReference type="GeneID" id="63830368"/>
<organism evidence="1 2">
    <name type="scientific">Laetiporus sulphureus 93-53</name>
    <dbReference type="NCBI Taxonomy" id="1314785"/>
    <lineage>
        <taxon>Eukaryota</taxon>
        <taxon>Fungi</taxon>
        <taxon>Dikarya</taxon>
        <taxon>Basidiomycota</taxon>
        <taxon>Agaricomycotina</taxon>
        <taxon>Agaricomycetes</taxon>
        <taxon>Polyporales</taxon>
        <taxon>Laetiporus</taxon>
    </lineage>
</organism>
<sequence>MSVFSSEEVTNVDILCMPTAQKADKRVKKIQCFLEEPQKLNRLNEKEFNRFACKVAHFFVWEGGLLEGLGKGAVVKVSGHVQHGCNEEQKLGAAYKGRELILEVLMLFEGFSKGTGKAGKGKAEFGVQKGYHLEIMYEDEKCDAVMMNGAAEFSLQVNGLLLYSIMDQ</sequence>
<gene>
    <name evidence="1" type="ORF">LAESUDRAFT_763866</name>
</gene>
<dbReference type="RefSeq" id="XP_040759004.1">
    <property type="nucleotide sequence ID" value="XM_040913340.1"/>
</dbReference>
<name>A0A165BLC6_9APHY</name>
<reference evidence="1 2" key="1">
    <citation type="journal article" date="2016" name="Mol. Biol. Evol.">
        <title>Comparative Genomics of Early-Diverging Mushroom-Forming Fungi Provides Insights into the Origins of Lignocellulose Decay Capabilities.</title>
        <authorList>
            <person name="Nagy L.G."/>
            <person name="Riley R."/>
            <person name="Tritt A."/>
            <person name="Adam C."/>
            <person name="Daum C."/>
            <person name="Floudas D."/>
            <person name="Sun H."/>
            <person name="Yadav J.S."/>
            <person name="Pangilinan J."/>
            <person name="Larsson K.H."/>
            <person name="Matsuura K."/>
            <person name="Barry K."/>
            <person name="Labutti K."/>
            <person name="Kuo R."/>
            <person name="Ohm R.A."/>
            <person name="Bhattacharya S.S."/>
            <person name="Shirouzu T."/>
            <person name="Yoshinaga Y."/>
            <person name="Martin F.M."/>
            <person name="Grigoriev I.V."/>
            <person name="Hibbett D.S."/>
        </authorList>
    </citation>
    <scope>NUCLEOTIDE SEQUENCE [LARGE SCALE GENOMIC DNA]</scope>
    <source>
        <strain evidence="1 2">93-53</strain>
    </source>
</reference>